<dbReference type="Gene3D" id="3.30.1700.10">
    <property type="entry name" value="lpxc deacetylase, domain 2"/>
    <property type="match status" value="1"/>
</dbReference>
<evidence type="ECO:0000256" key="12">
    <source>
        <dbReference type="NCBIfam" id="TIGR00325"/>
    </source>
</evidence>
<evidence type="ECO:0000256" key="8">
    <source>
        <dbReference type="ARBA" id="ARBA00022801"/>
    </source>
</evidence>
<gene>
    <name evidence="13" type="primary">lpxC</name>
    <name evidence="13" type="ORF">K239x_18670</name>
</gene>
<keyword evidence="8 13" id="KW-0378">Hydrolase</keyword>
<dbReference type="Pfam" id="PF03331">
    <property type="entry name" value="LpxC"/>
    <property type="match status" value="1"/>
</dbReference>
<evidence type="ECO:0000256" key="2">
    <source>
        <dbReference type="ARBA" id="ARBA00002923"/>
    </source>
</evidence>
<dbReference type="InterPro" id="IPR011334">
    <property type="entry name" value="UDP-acyl_GlcNac_deAcase_C"/>
</dbReference>
<protein>
    <recommendedName>
        <fullName evidence="4 12">UDP-3-O-acyl-N-acetylglucosamine deacetylase</fullName>
        <ecNumber evidence="4 12">3.5.1.108</ecNumber>
    </recommendedName>
</protein>
<keyword evidence="7" id="KW-0479">Metal-binding</keyword>
<dbReference type="PANTHER" id="PTHR33694">
    <property type="entry name" value="UDP-3-O-ACYL-N-ACETYLGLUCOSAMINE DEACETYLASE 1, MITOCHONDRIAL-RELATED"/>
    <property type="match status" value="1"/>
</dbReference>
<dbReference type="InterPro" id="IPR015870">
    <property type="entry name" value="UDP-acyl_N-AcGlcN_deAcase_N"/>
</dbReference>
<evidence type="ECO:0000256" key="3">
    <source>
        <dbReference type="ARBA" id="ARBA00005002"/>
    </source>
</evidence>
<evidence type="ECO:0000256" key="5">
    <source>
        <dbReference type="ARBA" id="ARBA00022516"/>
    </source>
</evidence>
<dbReference type="RefSeq" id="WP_145417475.1">
    <property type="nucleotide sequence ID" value="NZ_CP036526.1"/>
</dbReference>
<dbReference type="Proteomes" id="UP000319817">
    <property type="component" value="Chromosome"/>
</dbReference>
<evidence type="ECO:0000313" key="13">
    <source>
        <dbReference type="EMBL" id="QDT09914.1"/>
    </source>
</evidence>
<dbReference type="UniPathway" id="UPA00359">
    <property type="reaction ID" value="UER00478"/>
</dbReference>
<organism evidence="13 14">
    <name type="scientific">Stieleria marina</name>
    <dbReference type="NCBI Taxonomy" id="1930275"/>
    <lineage>
        <taxon>Bacteria</taxon>
        <taxon>Pseudomonadati</taxon>
        <taxon>Planctomycetota</taxon>
        <taxon>Planctomycetia</taxon>
        <taxon>Pirellulales</taxon>
        <taxon>Pirellulaceae</taxon>
        <taxon>Stieleria</taxon>
    </lineage>
</organism>
<evidence type="ECO:0000256" key="9">
    <source>
        <dbReference type="ARBA" id="ARBA00022833"/>
    </source>
</evidence>
<dbReference type="GO" id="GO:0046872">
    <property type="term" value="F:metal ion binding"/>
    <property type="evidence" value="ECO:0007669"/>
    <property type="project" value="UniProtKB-KW"/>
</dbReference>
<evidence type="ECO:0000256" key="4">
    <source>
        <dbReference type="ARBA" id="ARBA00012745"/>
    </source>
</evidence>
<evidence type="ECO:0000256" key="11">
    <source>
        <dbReference type="ARBA" id="ARBA00024535"/>
    </source>
</evidence>
<dbReference type="GO" id="GO:0009245">
    <property type="term" value="P:lipid A biosynthetic process"/>
    <property type="evidence" value="ECO:0007669"/>
    <property type="project" value="UniProtKB-UniRule"/>
</dbReference>
<evidence type="ECO:0000256" key="1">
    <source>
        <dbReference type="ARBA" id="ARBA00001947"/>
    </source>
</evidence>
<dbReference type="EMBL" id="CP036526">
    <property type="protein sequence ID" value="QDT09914.1"/>
    <property type="molecule type" value="Genomic_DNA"/>
</dbReference>
<proteinExistence type="predicted"/>
<name>A0A517NRZ4_9BACT</name>
<keyword evidence="6" id="KW-0441">Lipid A biosynthesis</keyword>
<sequence length="308" mass="33597">MSVSRKEQTIANACSVSGRGYWTGKLVCVSIEPAPAGTGVRLIRSDLTDRPSCTASAANRCETPLRTIIRDGDARFEMVEHLMAALHALQIDNCFVSIDGEEFPGLDGSCLAFFQALQNAGITKQSTQRKRLVIQQTVRIELADRWIQVEPLDRAMQNAGTCFEYRLSFDHDCPIHEQTFSFHCTPETFGKEVAGARTFVTQSQAEMLRAQGVAGHVTNQDLLVFGDNGPIDNELRFADECSRHKTLDLIGDIALAGCDIVGSIVSCRGGHTLNGRMAERLAAIADDQIQATQLNDDADSSLPDQHAA</sequence>
<dbReference type="OrthoDB" id="9772788at2"/>
<reference evidence="13 14" key="1">
    <citation type="submission" date="2019-02" db="EMBL/GenBank/DDBJ databases">
        <title>Deep-cultivation of Planctomycetes and their phenomic and genomic characterization uncovers novel biology.</title>
        <authorList>
            <person name="Wiegand S."/>
            <person name="Jogler M."/>
            <person name="Boedeker C."/>
            <person name="Pinto D."/>
            <person name="Vollmers J."/>
            <person name="Rivas-Marin E."/>
            <person name="Kohn T."/>
            <person name="Peeters S.H."/>
            <person name="Heuer A."/>
            <person name="Rast P."/>
            <person name="Oberbeckmann S."/>
            <person name="Bunk B."/>
            <person name="Jeske O."/>
            <person name="Meyerdierks A."/>
            <person name="Storesund J.E."/>
            <person name="Kallscheuer N."/>
            <person name="Luecker S."/>
            <person name="Lage O.M."/>
            <person name="Pohl T."/>
            <person name="Merkel B.J."/>
            <person name="Hornburger P."/>
            <person name="Mueller R.-W."/>
            <person name="Bruemmer F."/>
            <person name="Labrenz M."/>
            <person name="Spormann A.M."/>
            <person name="Op den Camp H."/>
            <person name="Overmann J."/>
            <person name="Amann R."/>
            <person name="Jetten M.S.M."/>
            <person name="Mascher T."/>
            <person name="Medema M.H."/>
            <person name="Devos D.P."/>
            <person name="Kaster A.-K."/>
            <person name="Ovreas L."/>
            <person name="Rohde M."/>
            <person name="Galperin M.Y."/>
            <person name="Jogler C."/>
        </authorList>
    </citation>
    <scope>NUCLEOTIDE SEQUENCE [LARGE SCALE GENOMIC DNA]</scope>
    <source>
        <strain evidence="13 14">K23_9</strain>
    </source>
</reference>
<comment type="function">
    <text evidence="2">Catalyzes the hydrolysis of UDP-3-O-myristoyl-N-acetylglucosamine to form UDP-3-O-myristoylglucosamine and acetate, the committed step in lipid A biosynthesis.</text>
</comment>
<accession>A0A517NRZ4</accession>
<evidence type="ECO:0000256" key="7">
    <source>
        <dbReference type="ARBA" id="ARBA00022723"/>
    </source>
</evidence>
<dbReference type="SUPFAM" id="SSF54211">
    <property type="entry name" value="Ribosomal protein S5 domain 2-like"/>
    <property type="match status" value="2"/>
</dbReference>
<evidence type="ECO:0000313" key="14">
    <source>
        <dbReference type="Proteomes" id="UP000319817"/>
    </source>
</evidence>
<dbReference type="PANTHER" id="PTHR33694:SF1">
    <property type="entry name" value="UDP-3-O-ACYL-N-ACETYLGLUCOSAMINE DEACETYLASE 1, MITOCHONDRIAL-RELATED"/>
    <property type="match status" value="1"/>
</dbReference>
<keyword evidence="5" id="KW-0444">Lipid biosynthesis</keyword>
<dbReference type="EC" id="3.5.1.108" evidence="4 12"/>
<comment type="catalytic activity">
    <reaction evidence="11">
        <text>a UDP-3-O-[(3R)-3-hydroxyacyl]-N-acetyl-alpha-D-glucosamine + H2O = a UDP-3-O-[(3R)-3-hydroxyacyl]-alpha-D-glucosamine + acetate</text>
        <dbReference type="Rhea" id="RHEA:67816"/>
        <dbReference type="ChEBI" id="CHEBI:15377"/>
        <dbReference type="ChEBI" id="CHEBI:30089"/>
        <dbReference type="ChEBI" id="CHEBI:137740"/>
        <dbReference type="ChEBI" id="CHEBI:173225"/>
        <dbReference type="EC" id="3.5.1.108"/>
    </reaction>
</comment>
<keyword evidence="10" id="KW-0443">Lipid metabolism</keyword>
<dbReference type="GO" id="GO:0103117">
    <property type="term" value="F:UDP-3-O-acyl-N-acetylglucosamine deacetylase activity"/>
    <property type="evidence" value="ECO:0007669"/>
    <property type="project" value="UniProtKB-UniRule"/>
</dbReference>
<dbReference type="AlphaFoldDB" id="A0A517NRZ4"/>
<evidence type="ECO:0000256" key="6">
    <source>
        <dbReference type="ARBA" id="ARBA00022556"/>
    </source>
</evidence>
<comment type="cofactor">
    <cofactor evidence="1">
        <name>Zn(2+)</name>
        <dbReference type="ChEBI" id="CHEBI:29105"/>
    </cofactor>
</comment>
<keyword evidence="9" id="KW-0862">Zinc</keyword>
<evidence type="ECO:0000256" key="10">
    <source>
        <dbReference type="ARBA" id="ARBA00023098"/>
    </source>
</evidence>
<dbReference type="NCBIfam" id="TIGR00325">
    <property type="entry name" value="lpxC"/>
    <property type="match status" value="1"/>
</dbReference>
<comment type="pathway">
    <text evidence="3">Glycolipid biosynthesis; lipid IV(A) biosynthesis; lipid IV(A) from (3R)-3-hydroxytetradecanoyl-[acyl-carrier-protein] and UDP-N-acetyl-alpha-D-glucosamine: step 2/6.</text>
</comment>
<dbReference type="GO" id="GO:0016020">
    <property type="term" value="C:membrane"/>
    <property type="evidence" value="ECO:0007669"/>
    <property type="project" value="GOC"/>
</dbReference>
<dbReference type="InterPro" id="IPR004463">
    <property type="entry name" value="UDP-acyl_GlcNac_deAcase"/>
</dbReference>
<keyword evidence="14" id="KW-1185">Reference proteome</keyword>
<dbReference type="InterPro" id="IPR020568">
    <property type="entry name" value="Ribosomal_Su5_D2-typ_SF"/>
</dbReference>
<dbReference type="Gene3D" id="3.30.230.20">
    <property type="entry name" value="lpxc deacetylase, domain 1"/>
    <property type="match status" value="1"/>
</dbReference>